<name>A0ABU8SEZ5_9LACO</name>
<evidence type="ECO:0000256" key="1">
    <source>
        <dbReference type="SAM" id="Phobius"/>
    </source>
</evidence>
<feature type="transmembrane region" description="Helical" evidence="1">
    <location>
        <begin position="12"/>
        <end position="36"/>
    </location>
</feature>
<feature type="transmembrane region" description="Helical" evidence="1">
    <location>
        <begin position="62"/>
        <end position="88"/>
    </location>
</feature>
<accession>A0ABU8SEZ5</accession>
<keyword evidence="1" id="KW-0812">Transmembrane</keyword>
<dbReference type="EMBL" id="JAWMWG010000001">
    <property type="protein sequence ID" value="MEJ6347968.1"/>
    <property type="molecule type" value="Genomic_DNA"/>
</dbReference>
<keyword evidence="3" id="KW-1185">Reference proteome</keyword>
<reference evidence="2 3" key="1">
    <citation type="submission" date="2023-10" db="EMBL/GenBank/DDBJ databases">
        <title>Holzapfeliella saturejae sp. nov. isolated from Satureja montana flowers.</title>
        <authorList>
            <person name="Alcantara C."/>
            <person name="Zuniga M."/>
            <person name="Landete J.M."/>
            <person name="Monedero V."/>
        </authorList>
    </citation>
    <scope>NUCLEOTIDE SEQUENCE [LARGE SCALE GENOMIC DNA]</scope>
    <source>
        <strain evidence="2 3">He02</strain>
    </source>
</reference>
<keyword evidence="1" id="KW-0472">Membrane</keyword>
<dbReference type="RefSeq" id="WP_339968694.1">
    <property type="nucleotide sequence ID" value="NZ_JAWMWG010000001.1"/>
</dbReference>
<gene>
    <name evidence="2" type="ORF">R4Y45_01835</name>
</gene>
<dbReference type="InterPro" id="IPR025356">
    <property type="entry name" value="DUF4260"/>
</dbReference>
<dbReference type="Proteomes" id="UP001377804">
    <property type="component" value="Unassembled WGS sequence"/>
</dbReference>
<protein>
    <submittedName>
        <fullName evidence="2">DUF4260 family protein</fullName>
    </submittedName>
</protein>
<evidence type="ECO:0000313" key="3">
    <source>
        <dbReference type="Proteomes" id="UP001377804"/>
    </source>
</evidence>
<comment type="caution">
    <text evidence="2">The sequence shown here is derived from an EMBL/GenBank/DDBJ whole genome shotgun (WGS) entry which is preliminary data.</text>
</comment>
<proteinExistence type="predicted"/>
<organism evidence="2 3">
    <name type="scientific">Holzapfeliella saturejae</name>
    <dbReference type="NCBI Taxonomy" id="3082953"/>
    <lineage>
        <taxon>Bacteria</taxon>
        <taxon>Bacillati</taxon>
        <taxon>Bacillota</taxon>
        <taxon>Bacilli</taxon>
        <taxon>Lactobacillales</taxon>
        <taxon>Lactobacillaceae</taxon>
        <taxon>Holzapfeliella</taxon>
    </lineage>
</organism>
<keyword evidence="1" id="KW-1133">Transmembrane helix</keyword>
<evidence type="ECO:0000313" key="2">
    <source>
        <dbReference type="EMBL" id="MEJ6347968.1"/>
    </source>
</evidence>
<sequence length="113" mass="12889">MKTLLKLEMLSLLVVSLFTYFSVFHFNLWLFLLLILTPDLSMIGYLINSKIGAYSYNSVHNLILPSILVVIGLMASNDLFIMFAIILYSHIFADRSLGYGLKYTTSFKSTHLN</sequence>
<dbReference type="Pfam" id="PF14079">
    <property type="entry name" value="DUF4260"/>
    <property type="match status" value="1"/>
</dbReference>